<dbReference type="Pfam" id="PF02171">
    <property type="entry name" value="Piwi"/>
    <property type="match status" value="1"/>
</dbReference>
<dbReference type="EMBL" id="JADGJD010000395">
    <property type="protein sequence ID" value="KAJ3051450.1"/>
    <property type="molecule type" value="Genomic_DNA"/>
</dbReference>
<dbReference type="SUPFAM" id="SSF53098">
    <property type="entry name" value="Ribonuclease H-like"/>
    <property type="match status" value="1"/>
</dbReference>
<dbReference type="Proteomes" id="UP001212841">
    <property type="component" value="Unassembled WGS sequence"/>
</dbReference>
<accession>A0AAD5SDP5</accession>
<dbReference type="PANTHER" id="PTHR22891">
    <property type="entry name" value="EUKARYOTIC TRANSLATION INITIATION FACTOR 2C"/>
    <property type="match status" value="1"/>
</dbReference>
<proteinExistence type="predicted"/>
<evidence type="ECO:0000313" key="3">
    <source>
        <dbReference type="EMBL" id="KAJ3051450.1"/>
    </source>
</evidence>
<dbReference type="SMART" id="SM00950">
    <property type="entry name" value="Piwi"/>
    <property type="match status" value="1"/>
</dbReference>
<dbReference type="InterPro" id="IPR036397">
    <property type="entry name" value="RNaseH_sf"/>
</dbReference>
<keyword evidence="1" id="KW-0732">Signal</keyword>
<dbReference type="InterPro" id="IPR003165">
    <property type="entry name" value="Piwi"/>
</dbReference>
<dbReference type="PROSITE" id="PS50822">
    <property type="entry name" value="PIWI"/>
    <property type="match status" value="1"/>
</dbReference>
<gene>
    <name evidence="3" type="ORF">HK097_007536</name>
</gene>
<dbReference type="GO" id="GO:0003676">
    <property type="term" value="F:nucleic acid binding"/>
    <property type="evidence" value="ECO:0007669"/>
    <property type="project" value="InterPro"/>
</dbReference>
<feature type="domain" description="Piwi" evidence="2">
    <location>
        <begin position="85"/>
        <end position="382"/>
    </location>
</feature>
<reference evidence="3" key="1">
    <citation type="submission" date="2020-05" db="EMBL/GenBank/DDBJ databases">
        <title>Phylogenomic resolution of chytrid fungi.</title>
        <authorList>
            <person name="Stajich J.E."/>
            <person name="Amses K."/>
            <person name="Simmons R."/>
            <person name="Seto K."/>
            <person name="Myers J."/>
            <person name="Bonds A."/>
            <person name="Quandt C.A."/>
            <person name="Barry K."/>
            <person name="Liu P."/>
            <person name="Grigoriev I."/>
            <person name="Longcore J.E."/>
            <person name="James T.Y."/>
        </authorList>
    </citation>
    <scope>NUCLEOTIDE SEQUENCE</scope>
    <source>
        <strain evidence="3">JEL0318</strain>
    </source>
</reference>
<sequence>MTRGKIIDPIPLISFAFVFFVRLENTQAESIRNQLLSGFKNCGMDIRMDNPPIVIANPAVQGRMEWAIQQAGNEAYKITKVAPQIIVTVLDGQKGLYEQVKVFTLVHKAVLTQCLQFKHFRKGEVKDQYASNVALKINIKLGGATNHVDRLPLVSNVRTLLLGADVTHSHAGSSAPSVAAVVSSVDRAATKYATYLRAQQSRVEIIQDLKAIVLEALKTFAKANNNNFPDQVIFFRDGVSSGQFKAVREQEVRDCLEAMREMGCRAKLSFLVVQKRHHLRLFPTDGNQDNSGNCLPGTTVDTTVVHPVEYNFILQSHKGMQGTSRPTLYHVLYDDIKMPSDELQQLCFNLCFLAERATKSISMVAPAYRAHIAAYYGRMFLDGEWSSDASSLSTSKAAELPVTLMPVAQMFQNSTKMFYM</sequence>
<evidence type="ECO:0000313" key="4">
    <source>
        <dbReference type="Proteomes" id="UP001212841"/>
    </source>
</evidence>
<feature type="chain" id="PRO_5042015393" description="Piwi domain-containing protein" evidence="1">
    <location>
        <begin position="29"/>
        <end position="420"/>
    </location>
</feature>
<feature type="signal peptide" evidence="1">
    <location>
        <begin position="1"/>
        <end position="28"/>
    </location>
</feature>
<dbReference type="Gene3D" id="3.40.50.2300">
    <property type="match status" value="1"/>
</dbReference>
<organism evidence="3 4">
    <name type="scientific">Rhizophlyctis rosea</name>
    <dbReference type="NCBI Taxonomy" id="64517"/>
    <lineage>
        <taxon>Eukaryota</taxon>
        <taxon>Fungi</taxon>
        <taxon>Fungi incertae sedis</taxon>
        <taxon>Chytridiomycota</taxon>
        <taxon>Chytridiomycota incertae sedis</taxon>
        <taxon>Chytridiomycetes</taxon>
        <taxon>Rhizophlyctidales</taxon>
        <taxon>Rhizophlyctidaceae</taxon>
        <taxon>Rhizophlyctis</taxon>
    </lineage>
</organism>
<comment type="caution">
    <text evidence="3">The sequence shown here is derived from an EMBL/GenBank/DDBJ whole genome shotgun (WGS) entry which is preliminary data.</text>
</comment>
<protein>
    <recommendedName>
        <fullName evidence="2">Piwi domain-containing protein</fullName>
    </recommendedName>
</protein>
<name>A0AAD5SDP5_9FUNG</name>
<dbReference type="Gene3D" id="3.30.420.10">
    <property type="entry name" value="Ribonuclease H-like superfamily/Ribonuclease H"/>
    <property type="match status" value="1"/>
</dbReference>
<dbReference type="AlphaFoldDB" id="A0AAD5SDP5"/>
<evidence type="ECO:0000256" key="1">
    <source>
        <dbReference type="SAM" id="SignalP"/>
    </source>
</evidence>
<keyword evidence="4" id="KW-1185">Reference proteome</keyword>
<evidence type="ECO:0000259" key="2">
    <source>
        <dbReference type="PROSITE" id="PS50822"/>
    </source>
</evidence>
<dbReference type="InterPro" id="IPR012337">
    <property type="entry name" value="RNaseH-like_sf"/>
</dbReference>